<dbReference type="Pfam" id="PF00024">
    <property type="entry name" value="PAN_1"/>
    <property type="match status" value="1"/>
</dbReference>
<protein>
    <submittedName>
        <fullName evidence="2">Apple domain-containing protein</fullName>
    </submittedName>
</protein>
<dbReference type="WBParaSite" id="ASIM_0001892801-mRNA-1">
    <property type="protein sequence ID" value="ASIM_0001892801-mRNA-1"/>
    <property type="gene ID" value="ASIM_0001892801"/>
</dbReference>
<dbReference type="SUPFAM" id="SSF57414">
    <property type="entry name" value="Hairpin loop containing domain-like"/>
    <property type="match status" value="1"/>
</dbReference>
<sequence>LSTLPVNHRKSGELTPNRNSTYLEKLCLPSALAEKTRKIWPVVSNHILVGHVIEVTDAPSLTDCVIACLRAEEEFGFACKSAMWYPNDEDQNCLLNSESRDTQPDVFVAEDPDVEMIYLDVPRDNSDTLADSKPTRLRVSFSLLTCLDDPLNHAKSLQYTMWSSCANNATQMRHRYLKCKDRKDVRKCPKETVMCRHPVIFSAPQALANSECIAVRDSLGRRRCPHGIRILADGRNAYCKNPIDCE</sequence>
<organism evidence="2">
    <name type="scientific">Anisakis simplex</name>
    <name type="common">Herring worm</name>
    <dbReference type="NCBI Taxonomy" id="6269"/>
    <lineage>
        <taxon>Eukaryota</taxon>
        <taxon>Metazoa</taxon>
        <taxon>Ecdysozoa</taxon>
        <taxon>Nematoda</taxon>
        <taxon>Chromadorea</taxon>
        <taxon>Rhabditida</taxon>
        <taxon>Spirurina</taxon>
        <taxon>Ascaridomorpha</taxon>
        <taxon>Ascaridoidea</taxon>
        <taxon>Anisakidae</taxon>
        <taxon>Anisakis</taxon>
        <taxon>Anisakis simplex complex</taxon>
    </lineage>
</organism>
<dbReference type="CDD" id="cd01099">
    <property type="entry name" value="PAN_AP_HGF"/>
    <property type="match status" value="1"/>
</dbReference>
<dbReference type="PANTHER" id="PTHR47327:SF21">
    <property type="entry name" value="APPLE DOMAIN-CONTAINING PROTEIN"/>
    <property type="match status" value="1"/>
</dbReference>
<proteinExistence type="predicted"/>
<dbReference type="GO" id="GO:0009653">
    <property type="term" value="P:anatomical structure morphogenesis"/>
    <property type="evidence" value="ECO:0007669"/>
    <property type="project" value="TreeGrafter"/>
</dbReference>
<accession>A0A0M3KD76</accession>
<name>A0A0M3KD76_ANISI</name>
<dbReference type="SMART" id="SM00473">
    <property type="entry name" value="PAN_AP"/>
    <property type="match status" value="1"/>
</dbReference>
<dbReference type="Gene3D" id="3.50.4.10">
    <property type="entry name" value="Hepatocyte Growth Factor"/>
    <property type="match status" value="1"/>
</dbReference>
<dbReference type="InterPro" id="IPR003609">
    <property type="entry name" value="Pan_app"/>
</dbReference>
<dbReference type="PROSITE" id="PS50948">
    <property type="entry name" value="PAN"/>
    <property type="match status" value="1"/>
</dbReference>
<dbReference type="AlphaFoldDB" id="A0A0M3KD76"/>
<feature type="domain" description="Apple" evidence="1">
    <location>
        <begin position="27"/>
        <end position="121"/>
    </location>
</feature>
<dbReference type="PANTHER" id="PTHR47327">
    <property type="entry name" value="FI18240P1-RELATED"/>
    <property type="match status" value="1"/>
</dbReference>
<evidence type="ECO:0000313" key="2">
    <source>
        <dbReference type="WBParaSite" id="ASIM_0001892801-mRNA-1"/>
    </source>
</evidence>
<evidence type="ECO:0000259" key="1">
    <source>
        <dbReference type="PROSITE" id="PS50948"/>
    </source>
</evidence>
<dbReference type="InterPro" id="IPR052774">
    <property type="entry name" value="Celegans_DevNeuronal_Protein"/>
</dbReference>
<reference evidence="2" key="1">
    <citation type="submission" date="2017-02" db="UniProtKB">
        <authorList>
            <consortium name="WormBaseParasite"/>
        </authorList>
    </citation>
    <scope>IDENTIFICATION</scope>
</reference>